<organism evidence="1 2">
    <name type="scientific">Neonectria punicea</name>
    <dbReference type="NCBI Taxonomy" id="979145"/>
    <lineage>
        <taxon>Eukaryota</taxon>
        <taxon>Fungi</taxon>
        <taxon>Dikarya</taxon>
        <taxon>Ascomycota</taxon>
        <taxon>Pezizomycotina</taxon>
        <taxon>Sordariomycetes</taxon>
        <taxon>Hypocreomycetidae</taxon>
        <taxon>Hypocreales</taxon>
        <taxon>Nectriaceae</taxon>
        <taxon>Neonectria</taxon>
    </lineage>
</organism>
<keyword evidence="2" id="KW-1185">Reference proteome</keyword>
<evidence type="ECO:0000313" key="1">
    <source>
        <dbReference type="EMBL" id="KAK7425122.1"/>
    </source>
</evidence>
<sequence>MASVSTLATPAKLSPIATHSKACLRLFESLSDLITSKNAPIDGFTQTQVLDHYGQLRVWASNIGALQPRHTASSLDYRLRDAPKIAAEVVSLLGDLAETLEDGKSLTPVMES</sequence>
<gene>
    <name evidence="1" type="ORF">QQX98_000036</name>
</gene>
<dbReference type="Proteomes" id="UP001498476">
    <property type="component" value="Unassembled WGS sequence"/>
</dbReference>
<protein>
    <submittedName>
        <fullName evidence="1">Uncharacterized protein</fullName>
    </submittedName>
</protein>
<comment type="caution">
    <text evidence="1">The sequence shown here is derived from an EMBL/GenBank/DDBJ whole genome shotgun (WGS) entry which is preliminary data.</text>
</comment>
<evidence type="ECO:0000313" key="2">
    <source>
        <dbReference type="Proteomes" id="UP001498476"/>
    </source>
</evidence>
<proteinExistence type="predicted"/>
<name>A0ABR1HVZ7_9HYPO</name>
<accession>A0ABR1HVZ7</accession>
<dbReference type="EMBL" id="JAZAVJ010000001">
    <property type="protein sequence ID" value="KAK7425122.1"/>
    <property type="molecule type" value="Genomic_DNA"/>
</dbReference>
<reference evidence="1 2" key="1">
    <citation type="journal article" date="2025" name="Microbiol. Resour. Announc.">
        <title>Draft genome sequences for Neonectria magnoliae and Neonectria punicea, canker pathogens of Liriodendron tulipifera and Acer saccharum in West Virginia.</title>
        <authorList>
            <person name="Petronek H.M."/>
            <person name="Kasson M.T."/>
            <person name="Metheny A.M."/>
            <person name="Stauder C.M."/>
            <person name="Lovett B."/>
            <person name="Lynch S.C."/>
            <person name="Garnas J.R."/>
            <person name="Kasson L.R."/>
            <person name="Stajich J.E."/>
        </authorList>
    </citation>
    <scope>NUCLEOTIDE SEQUENCE [LARGE SCALE GENOMIC DNA]</scope>
    <source>
        <strain evidence="1 2">NRRL 64653</strain>
    </source>
</reference>